<dbReference type="Proteomes" id="UP001595973">
    <property type="component" value="Unassembled WGS sequence"/>
</dbReference>
<organism evidence="3 4">
    <name type="scientific">Seohaeicola nanhaiensis</name>
    <dbReference type="NCBI Taxonomy" id="1387282"/>
    <lineage>
        <taxon>Bacteria</taxon>
        <taxon>Pseudomonadati</taxon>
        <taxon>Pseudomonadota</taxon>
        <taxon>Alphaproteobacteria</taxon>
        <taxon>Rhodobacterales</taxon>
        <taxon>Roseobacteraceae</taxon>
        <taxon>Seohaeicola</taxon>
    </lineage>
</organism>
<evidence type="ECO:0000313" key="4">
    <source>
        <dbReference type="Proteomes" id="UP001595973"/>
    </source>
</evidence>
<dbReference type="InterPro" id="IPR025110">
    <property type="entry name" value="AMP-bd_C"/>
</dbReference>
<accession>A0ABV9KLI1</accession>
<protein>
    <submittedName>
        <fullName evidence="3">AMP-binding protein</fullName>
    </submittedName>
</protein>
<sequence>MRLTSSLTRAVQTRGRYPATIFAGRTRTWSEVGERVRCLAGALDELGVAPTDHVAILALNSDRYVEAFYATAWAGGVSVPLNTRWSLTEIAYALTDSGARVLLVDAAFRGFLPEILAATQVRSVVYMDDDTPPEGALSYEGLVAGAQPMDERSGVGDDLCSICYTGGTTGKSKGVMLSHTNLVVASINWIASLHFSDETVFMHSAGFFHLAGSIPMFALTLAGGTHVCLPKFDAELGMEIIQTHRVNYCLFVPTMINMILNHPREAEFDLSSLRYIEYGASPMSESVLARALERLPDCTFIQGYGMTECAALALSLPWRYHFDGPDWTARRLATGRAAYGLDVKITAPGGGPELPRGEHGEIALRGPQVMLGYWKQPELTEAAFHDGWLCSGDGGYMDDDGFIYLTDRVKDMIVSGGENVYSKEVENAIFKHPAVKDCAVIAIPSAEWGEAVHAVVVCKAGQSVTLTDLRTHCASLLANYKCPRSMEVMDALPISGAGKTLKAELRAPHWKNAPRPVG</sequence>
<name>A0ABV9KLI1_9RHOB</name>
<feature type="domain" description="AMP-binding enzyme C-terminal" evidence="2">
    <location>
        <begin position="424"/>
        <end position="499"/>
    </location>
</feature>
<dbReference type="Gene3D" id="3.40.50.12780">
    <property type="entry name" value="N-terminal domain of ligase-like"/>
    <property type="match status" value="1"/>
</dbReference>
<dbReference type="PROSITE" id="PS00455">
    <property type="entry name" value="AMP_BINDING"/>
    <property type="match status" value="1"/>
</dbReference>
<dbReference type="RefSeq" id="WP_380720237.1">
    <property type="nucleotide sequence ID" value="NZ_JBHSGI010000031.1"/>
</dbReference>
<feature type="domain" description="AMP-dependent synthetase/ligase" evidence="1">
    <location>
        <begin position="8"/>
        <end position="374"/>
    </location>
</feature>
<evidence type="ECO:0000313" key="3">
    <source>
        <dbReference type="EMBL" id="MFC4670805.1"/>
    </source>
</evidence>
<dbReference type="InterPro" id="IPR050237">
    <property type="entry name" value="ATP-dep_AMP-bd_enzyme"/>
</dbReference>
<dbReference type="EMBL" id="JBHSGI010000031">
    <property type="protein sequence ID" value="MFC4670805.1"/>
    <property type="molecule type" value="Genomic_DNA"/>
</dbReference>
<dbReference type="Pfam" id="PF13193">
    <property type="entry name" value="AMP-binding_C"/>
    <property type="match status" value="1"/>
</dbReference>
<gene>
    <name evidence="3" type="ORF">ACFO5X_19820</name>
</gene>
<dbReference type="PANTHER" id="PTHR43767:SF1">
    <property type="entry name" value="NONRIBOSOMAL PEPTIDE SYNTHASE PES1 (EUROFUNG)-RELATED"/>
    <property type="match status" value="1"/>
</dbReference>
<dbReference type="SUPFAM" id="SSF56801">
    <property type="entry name" value="Acetyl-CoA synthetase-like"/>
    <property type="match status" value="1"/>
</dbReference>
<comment type="caution">
    <text evidence="3">The sequence shown here is derived from an EMBL/GenBank/DDBJ whole genome shotgun (WGS) entry which is preliminary data.</text>
</comment>
<dbReference type="Gene3D" id="3.30.300.30">
    <property type="match status" value="1"/>
</dbReference>
<dbReference type="InterPro" id="IPR020845">
    <property type="entry name" value="AMP-binding_CS"/>
</dbReference>
<keyword evidence="4" id="KW-1185">Reference proteome</keyword>
<dbReference type="InterPro" id="IPR000873">
    <property type="entry name" value="AMP-dep_synth/lig_dom"/>
</dbReference>
<evidence type="ECO:0000259" key="1">
    <source>
        <dbReference type="Pfam" id="PF00501"/>
    </source>
</evidence>
<dbReference type="PANTHER" id="PTHR43767">
    <property type="entry name" value="LONG-CHAIN-FATTY-ACID--COA LIGASE"/>
    <property type="match status" value="1"/>
</dbReference>
<evidence type="ECO:0000259" key="2">
    <source>
        <dbReference type="Pfam" id="PF13193"/>
    </source>
</evidence>
<reference evidence="4" key="1">
    <citation type="journal article" date="2019" name="Int. J. Syst. Evol. Microbiol.">
        <title>The Global Catalogue of Microorganisms (GCM) 10K type strain sequencing project: providing services to taxonomists for standard genome sequencing and annotation.</title>
        <authorList>
            <consortium name="The Broad Institute Genomics Platform"/>
            <consortium name="The Broad Institute Genome Sequencing Center for Infectious Disease"/>
            <person name="Wu L."/>
            <person name="Ma J."/>
        </authorList>
    </citation>
    <scope>NUCLEOTIDE SEQUENCE [LARGE SCALE GENOMIC DNA]</scope>
    <source>
        <strain evidence="4">CGMCC 4.7283</strain>
    </source>
</reference>
<dbReference type="InterPro" id="IPR045851">
    <property type="entry name" value="AMP-bd_C_sf"/>
</dbReference>
<dbReference type="InterPro" id="IPR042099">
    <property type="entry name" value="ANL_N_sf"/>
</dbReference>
<proteinExistence type="predicted"/>
<dbReference type="Pfam" id="PF00501">
    <property type="entry name" value="AMP-binding"/>
    <property type="match status" value="1"/>
</dbReference>